<dbReference type="AlphaFoldDB" id="A0A4P6V4C9"/>
<proteinExistence type="predicted"/>
<dbReference type="KEGG" id="rpod:E0E05_12785"/>
<keyword evidence="2" id="KW-1185">Reference proteome</keyword>
<accession>A0A4P6V4C9</accession>
<dbReference type="RefSeq" id="WP_131617064.1">
    <property type="nucleotide sequence ID" value="NZ_CP036532.1"/>
</dbReference>
<evidence type="ECO:0000313" key="2">
    <source>
        <dbReference type="Proteomes" id="UP000293719"/>
    </source>
</evidence>
<dbReference type="GeneID" id="90768177"/>
<protein>
    <submittedName>
        <fullName evidence="1">Uncharacterized protein</fullName>
    </submittedName>
</protein>
<gene>
    <name evidence="1" type="ORF">E0E05_12785</name>
</gene>
<name>A0A4P6V4C9_9HYPH</name>
<evidence type="ECO:0000313" key="1">
    <source>
        <dbReference type="EMBL" id="QBK31400.1"/>
    </source>
</evidence>
<dbReference type="EMBL" id="CP036532">
    <property type="protein sequence ID" value="QBK31400.1"/>
    <property type="molecule type" value="Genomic_DNA"/>
</dbReference>
<dbReference type="Proteomes" id="UP000293719">
    <property type="component" value="Chromosome"/>
</dbReference>
<sequence length="126" mass="14119">MTRHDGQSFADERIELDGAGFRNCRFARCELVYAGGPPPELVNCHFEDCNWVFTGSAAVTLGFLSALHRGGFAPLVENTFEMARRGDFLPALAEEPKEGRAGAKDHPLMFRVPRVLKLRRRPETED</sequence>
<reference evidence="1 2" key="1">
    <citation type="journal article" date="2017" name="Int. J. Syst. Evol. Microbiol.">
        <title>Roseitalea porphyridii gen. nov., sp. nov., isolated from a red alga, and reclassification of Hoeflea suaedae Chung et al. 2013 as Pseudohoeflea suaedae gen. nov., comb. nov.</title>
        <authorList>
            <person name="Hyeon J.W."/>
            <person name="Jeong S.E."/>
            <person name="Baek K."/>
            <person name="Jeon C.O."/>
        </authorList>
    </citation>
    <scope>NUCLEOTIDE SEQUENCE [LARGE SCALE GENOMIC DNA]</scope>
    <source>
        <strain evidence="1 2">MA7-20</strain>
    </source>
</reference>
<organism evidence="1 2">
    <name type="scientific">Roseitalea porphyridii</name>
    <dbReference type="NCBI Taxonomy" id="1852022"/>
    <lineage>
        <taxon>Bacteria</taxon>
        <taxon>Pseudomonadati</taxon>
        <taxon>Pseudomonadota</taxon>
        <taxon>Alphaproteobacteria</taxon>
        <taxon>Hyphomicrobiales</taxon>
        <taxon>Ahrensiaceae</taxon>
        <taxon>Roseitalea</taxon>
    </lineage>
</organism>
<dbReference type="OrthoDB" id="2623511at2"/>